<organism evidence="3 4">
    <name type="scientific">Leptospirillum ferriphilum YSK</name>
    <dbReference type="NCBI Taxonomy" id="1441628"/>
    <lineage>
        <taxon>Bacteria</taxon>
        <taxon>Pseudomonadati</taxon>
        <taxon>Nitrospirota</taxon>
        <taxon>Nitrospiria</taxon>
        <taxon>Nitrospirales</taxon>
        <taxon>Nitrospiraceae</taxon>
        <taxon>Leptospirillum</taxon>
    </lineage>
</organism>
<evidence type="ECO:0000256" key="1">
    <source>
        <dbReference type="PROSITE-ProRule" id="PRU01076"/>
    </source>
</evidence>
<sequence length="68" mass="7851">MTTVTVSPKFQVVIPKKIRKDFNLVPGQKIQVLGYKGRIEFIPLRNPREMRGMLKGIETSVPRDNDRL</sequence>
<dbReference type="HOGENOM" id="CLU_158484_11_0_0"/>
<feature type="domain" description="SpoVT-AbrB" evidence="2">
    <location>
        <begin position="1"/>
        <end position="46"/>
    </location>
</feature>
<proteinExistence type="predicted"/>
<accession>A0A059XQH5</accession>
<dbReference type="InterPro" id="IPR037914">
    <property type="entry name" value="SpoVT-AbrB_sf"/>
</dbReference>
<dbReference type="RefSeq" id="WP_038505718.1">
    <property type="nucleotide sequence ID" value="NZ_CP007243.1"/>
</dbReference>
<gene>
    <name evidence="3" type="ORF">Y981_08765</name>
</gene>
<keyword evidence="1" id="KW-0238">DNA-binding</keyword>
<evidence type="ECO:0000259" key="2">
    <source>
        <dbReference type="PROSITE" id="PS51740"/>
    </source>
</evidence>
<evidence type="ECO:0000313" key="4">
    <source>
        <dbReference type="Proteomes" id="UP000027059"/>
    </source>
</evidence>
<keyword evidence="4" id="KW-1185">Reference proteome</keyword>
<reference evidence="4" key="1">
    <citation type="submission" date="2014-02" db="EMBL/GenBank/DDBJ databases">
        <title>Complete genome sequence and comparative genomic analysis of the nitrogen-fixing bacterium Leptospirillum ferriphilum YSK.</title>
        <authorList>
            <person name="Guo X."/>
            <person name="Yin H."/>
            <person name="Liang Y."/>
            <person name="Hu Q."/>
            <person name="Ma L."/>
            <person name="Xiao Y."/>
            <person name="Zhang X."/>
            <person name="Qiu G."/>
            <person name="Liu X."/>
        </authorList>
    </citation>
    <scope>NUCLEOTIDE SEQUENCE [LARGE SCALE GENOMIC DNA]</scope>
    <source>
        <strain evidence="4">YSK</strain>
    </source>
</reference>
<dbReference type="SMART" id="SM00966">
    <property type="entry name" value="SpoVT_AbrB"/>
    <property type="match status" value="1"/>
</dbReference>
<evidence type="ECO:0000313" key="3">
    <source>
        <dbReference type="EMBL" id="AIA30804.1"/>
    </source>
</evidence>
<dbReference type="GO" id="GO:0003677">
    <property type="term" value="F:DNA binding"/>
    <property type="evidence" value="ECO:0007669"/>
    <property type="project" value="UniProtKB-UniRule"/>
</dbReference>
<dbReference type="KEGG" id="lfp:Y981_08765"/>
<dbReference type="EMBL" id="CP007243">
    <property type="protein sequence ID" value="AIA30804.1"/>
    <property type="molecule type" value="Genomic_DNA"/>
</dbReference>
<protein>
    <submittedName>
        <fullName evidence="3">AbrB family transcriptional regulator</fullName>
    </submittedName>
</protein>
<dbReference type="OrthoDB" id="9811597at2"/>
<dbReference type="PROSITE" id="PS51740">
    <property type="entry name" value="SPOVT_ABRB"/>
    <property type="match status" value="1"/>
</dbReference>
<dbReference type="AlphaFoldDB" id="A0A059XQH5"/>
<reference evidence="3 4" key="2">
    <citation type="journal article" date="2015" name="Biomed. Res. Int.">
        <title>Effects of Arsenite Resistance on the Growth and Functional Gene Expression of Leptospirillum ferriphilum and Acidithiobacillus thiooxidans in Pure Culture and Coculture.</title>
        <authorList>
            <person name="Jiang H."/>
            <person name="Liang Y."/>
            <person name="Yin H."/>
            <person name="Xiao Y."/>
            <person name="Guo X."/>
            <person name="Xu Y."/>
            <person name="Hu Q."/>
            <person name="Liu H."/>
            <person name="Liu X."/>
        </authorList>
    </citation>
    <scope>NUCLEOTIDE SEQUENCE [LARGE SCALE GENOMIC DNA]</scope>
    <source>
        <strain evidence="3 4">YSK</strain>
    </source>
</reference>
<dbReference type="Proteomes" id="UP000027059">
    <property type="component" value="Chromosome"/>
</dbReference>
<dbReference type="Pfam" id="PF04014">
    <property type="entry name" value="MazE_antitoxin"/>
    <property type="match status" value="1"/>
</dbReference>
<dbReference type="NCBIfam" id="TIGR01439">
    <property type="entry name" value="lp_hng_hel_AbrB"/>
    <property type="match status" value="1"/>
</dbReference>
<dbReference type="SUPFAM" id="SSF89447">
    <property type="entry name" value="AbrB/MazE/MraZ-like"/>
    <property type="match status" value="1"/>
</dbReference>
<dbReference type="InterPro" id="IPR007159">
    <property type="entry name" value="SpoVT-AbrB_dom"/>
</dbReference>
<name>A0A059XQH5_9BACT</name>
<dbReference type="Gene3D" id="2.10.260.10">
    <property type="match status" value="1"/>
</dbReference>